<feature type="region of interest" description="Disordered" evidence="1">
    <location>
        <begin position="47"/>
        <end position="68"/>
    </location>
</feature>
<sequence>MCAIVKTRFECGHKEYQNIYRCAAATDTSDRRAPGFVTRPRLLPDRESQMGPAAYENPTCKLTGHRDSPPCTIESIEQIERDLGDFTRARDFPMSRVRGASNSTCDSAFGHAKSKPQDPITATLQRTTTPTTQLGNGLLIPKVRSQSLSPGHHAPRRRYRTDGDLGAFSRFHSPLRSSSSLAAPPAHADMKLTKPPPTGFSLSSPSSSQATSPAGRGFRDHLIPDHPNGYPQPPPFLHNWTSPDRRRAHKSIDPRRAHRAHKGPPIGSRARSRPPMPVAFPGQREVRFNAAALTRETVRPQQGGRSIPRLDTPGQGHPASPPFAYTSVMSPYEAEAASNIERRAQETTPTEEFPFFDTEAEVACKNKRRETFFIDKGFEGQDERKDTVVKGSEDQGEEETAVELGGMAP</sequence>
<proteinExistence type="predicted"/>
<feature type="region of interest" description="Disordered" evidence="1">
    <location>
        <begin position="380"/>
        <end position="409"/>
    </location>
</feature>
<feature type="compositionally biased region" description="Low complexity" evidence="1">
    <location>
        <begin position="199"/>
        <end position="215"/>
    </location>
</feature>
<feature type="region of interest" description="Disordered" evidence="1">
    <location>
        <begin position="298"/>
        <end position="317"/>
    </location>
</feature>
<reference evidence="2" key="1">
    <citation type="journal article" date="2023" name="Mol. Phylogenet. Evol.">
        <title>Genome-scale phylogeny and comparative genomics of the fungal order Sordariales.</title>
        <authorList>
            <person name="Hensen N."/>
            <person name="Bonometti L."/>
            <person name="Westerberg I."/>
            <person name="Brannstrom I.O."/>
            <person name="Guillou S."/>
            <person name="Cros-Aarteil S."/>
            <person name="Calhoun S."/>
            <person name="Haridas S."/>
            <person name="Kuo A."/>
            <person name="Mondo S."/>
            <person name="Pangilinan J."/>
            <person name="Riley R."/>
            <person name="LaButti K."/>
            <person name="Andreopoulos B."/>
            <person name="Lipzen A."/>
            <person name="Chen C."/>
            <person name="Yan M."/>
            <person name="Daum C."/>
            <person name="Ng V."/>
            <person name="Clum A."/>
            <person name="Steindorff A."/>
            <person name="Ohm R.A."/>
            <person name="Martin F."/>
            <person name="Silar P."/>
            <person name="Natvig D.O."/>
            <person name="Lalanne C."/>
            <person name="Gautier V."/>
            <person name="Ament-Velasquez S.L."/>
            <person name="Kruys A."/>
            <person name="Hutchinson M.I."/>
            <person name="Powell A.J."/>
            <person name="Barry K."/>
            <person name="Miller A.N."/>
            <person name="Grigoriev I.V."/>
            <person name="Debuchy R."/>
            <person name="Gladieux P."/>
            <person name="Hiltunen Thoren M."/>
            <person name="Johannesson H."/>
        </authorList>
    </citation>
    <scope>NUCLEOTIDE SEQUENCE</scope>
    <source>
        <strain evidence="2">CBS 314.62</strain>
    </source>
</reference>
<gene>
    <name evidence="2" type="ORF">B0T22DRAFT_539196</name>
</gene>
<dbReference type="Proteomes" id="UP001270362">
    <property type="component" value="Unassembled WGS sequence"/>
</dbReference>
<evidence type="ECO:0000313" key="3">
    <source>
        <dbReference type="Proteomes" id="UP001270362"/>
    </source>
</evidence>
<feature type="compositionally biased region" description="Low complexity" evidence="1">
    <location>
        <begin position="175"/>
        <end position="187"/>
    </location>
</feature>
<feature type="compositionally biased region" description="Basic and acidic residues" evidence="1">
    <location>
        <begin position="380"/>
        <end position="393"/>
    </location>
</feature>
<dbReference type="EMBL" id="JAULSO010000004">
    <property type="protein sequence ID" value="KAK3684306.1"/>
    <property type="molecule type" value="Genomic_DNA"/>
</dbReference>
<protein>
    <submittedName>
        <fullName evidence="2">Uncharacterized protein</fullName>
    </submittedName>
</protein>
<name>A0AAE0X416_9PEZI</name>
<feature type="region of interest" description="Disordered" evidence="1">
    <location>
        <begin position="175"/>
        <end position="280"/>
    </location>
</feature>
<comment type="caution">
    <text evidence="2">The sequence shown here is derived from an EMBL/GenBank/DDBJ whole genome shotgun (WGS) entry which is preliminary data.</text>
</comment>
<organism evidence="2 3">
    <name type="scientific">Podospora appendiculata</name>
    <dbReference type="NCBI Taxonomy" id="314037"/>
    <lineage>
        <taxon>Eukaryota</taxon>
        <taxon>Fungi</taxon>
        <taxon>Dikarya</taxon>
        <taxon>Ascomycota</taxon>
        <taxon>Pezizomycotina</taxon>
        <taxon>Sordariomycetes</taxon>
        <taxon>Sordariomycetidae</taxon>
        <taxon>Sordariales</taxon>
        <taxon>Podosporaceae</taxon>
        <taxon>Podospora</taxon>
    </lineage>
</organism>
<accession>A0AAE0X416</accession>
<keyword evidence="3" id="KW-1185">Reference proteome</keyword>
<reference evidence="2" key="2">
    <citation type="submission" date="2023-06" db="EMBL/GenBank/DDBJ databases">
        <authorList>
            <consortium name="Lawrence Berkeley National Laboratory"/>
            <person name="Haridas S."/>
            <person name="Hensen N."/>
            <person name="Bonometti L."/>
            <person name="Westerberg I."/>
            <person name="Brannstrom I.O."/>
            <person name="Guillou S."/>
            <person name="Cros-Aarteil S."/>
            <person name="Calhoun S."/>
            <person name="Kuo A."/>
            <person name="Mondo S."/>
            <person name="Pangilinan J."/>
            <person name="Riley R."/>
            <person name="Labutti K."/>
            <person name="Andreopoulos B."/>
            <person name="Lipzen A."/>
            <person name="Chen C."/>
            <person name="Yanf M."/>
            <person name="Daum C."/>
            <person name="Ng V."/>
            <person name="Clum A."/>
            <person name="Steindorff A."/>
            <person name="Ohm R."/>
            <person name="Martin F."/>
            <person name="Silar P."/>
            <person name="Natvig D."/>
            <person name="Lalanne C."/>
            <person name="Gautier V."/>
            <person name="Ament-Velasquez S.L."/>
            <person name="Kruys A."/>
            <person name="Hutchinson M.I."/>
            <person name="Powell A.J."/>
            <person name="Barry K."/>
            <person name="Miller A.N."/>
            <person name="Grigoriev I.V."/>
            <person name="Debuchy R."/>
            <person name="Gladieux P."/>
            <person name="Thoren M.H."/>
            <person name="Johannesson H."/>
        </authorList>
    </citation>
    <scope>NUCLEOTIDE SEQUENCE</scope>
    <source>
        <strain evidence="2">CBS 314.62</strain>
    </source>
</reference>
<evidence type="ECO:0000256" key="1">
    <source>
        <dbReference type="SAM" id="MobiDB-lite"/>
    </source>
</evidence>
<dbReference type="AlphaFoldDB" id="A0AAE0X416"/>
<evidence type="ECO:0000313" key="2">
    <source>
        <dbReference type="EMBL" id="KAK3684306.1"/>
    </source>
</evidence>